<dbReference type="GO" id="GO:0004315">
    <property type="term" value="F:3-oxoacyl-[acyl-carrier-protein] synthase activity"/>
    <property type="evidence" value="ECO:0007669"/>
    <property type="project" value="UniProtKB-UniRule"/>
</dbReference>
<evidence type="ECO:0000256" key="14">
    <source>
        <dbReference type="PIRNR" id="PIRNR000447"/>
    </source>
</evidence>
<evidence type="ECO:0000256" key="7">
    <source>
        <dbReference type="ARBA" id="ARBA00022832"/>
    </source>
</evidence>
<dbReference type="PROSITE" id="PS52004">
    <property type="entry name" value="KS3_2"/>
    <property type="match status" value="1"/>
</dbReference>
<dbReference type="EMBL" id="ABYI02000020">
    <property type="protein sequence ID" value="EEG74276.1"/>
    <property type="molecule type" value="Genomic_DNA"/>
</dbReference>
<evidence type="ECO:0000259" key="17">
    <source>
        <dbReference type="PROSITE" id="PS52004"/>
    </source>
</evidence>
<feature type="domain" description="Ketosynthase family 3 (KS3)" evidence="17">
    <location>
        <begin position="2"/>
        <end position="409"/>
    </location>
</feature>
<dbReference type="PROSITE" id="PS00606">
    <property type="entry name" value="KS3_1"/>
    <property type="match status" value="1"/>
</dbReference>
<comment type="catalytic activity">
    <reaction evidence="12 14">
        <text>(9Z)-hexadecenoyl-[ACP] + malonyl-[ACP] + H(+) = 3-oxo-(11Z)-octadecenoyl-[ACP] + holo-[ACP] + CO2</text>
        <dbReference type="Rhea" id="RHEA:55040"/>
        <dbReference type="Rhea" id="RHEA-COMP:9623"/>
        <dbReference type="Rhea" id="RHEA-COMP:9685"/>
        <dbReference type="Rhea" id="RHEA-COMP:10800"/>
        <dbReference type="Rhea" id="RHEA-COMP:14074"/>
        <dbReference type="ChEBI" id="CHEBI:15378"/>
        <dbReference type="ChEBI" id="CHEBI:16526"/>
        <dbReference type="ChEBI" id="CHEBI:64479"/>
        <dbReference type="ChEBI" id="CHEBI:78449"/>
        <dbReference type="ChEBI" id="CHEBI:83989"/>
        <dbReference type="ChEBI" id="CHEBI:138538"/>
        <dbReference type="EC" id="2.3.1.179"/>
    </reaction>
</comment>
<dbReference type="SUPFAM" id="SSF53901">
    <property type="entry name" value="Thiolase-like"/>
    <property type="match status" value="2"/>
</dbReference>
<evidence type="ECO:0000256" key="2">
    <source>
        <dbReference type="ARBA" id="ARBA00008467"/>
    </source>
</evidence>
<comment type="similarity">
    <text evidence="2 14 16">Belongs to the thiolase-like superfamily. Beta-ketoacyl-ACP synthases family.</text>
</comment>
<evidence type="ECO:0000256" key="1">
    <source>
        <dbReference type="ARBA" id="ARBA00005194"/>
    </source>
</evidence>
<dbReference type="STRING" id="553973.CLOHYLEM_05534"/>
<dbReference type="Gene3D" id="3.40.47.10">
    <property type="match status" value="2"/>
</dbReference>
<dbReference type="PIRSF" id="PIRSF000447">
    <property type="entry name" value="KAS_II"/>
    <property type="match status" value="1"/>
</dbReference>
<dbReference type="RefSeq" id="WP_006442878.1">
    <property type="nucleotide sequence ID" value="NZ_GG657759.1"/>
</dbReference>
<dbReference type="PANTHER" id="PTHR11712">
    <property type="entry name" value="POLYKETIDE SYNTHASE-RELATED"/>
    <property type="match status" value="1"/>
</dbReference>
<dbReference type="InterPro" id="IPR014031">
    <property type="entry name" value="Ketoacyl_synth_C"/>
</dbReference>
<dbReference type="eggNOG" id="COG0304">
    <property type="taxonomic scope" value="Bacteria"/>
</dbReference>
<keyword evidence="6 14" id="KW-0808">Transferase</keyword>
<comment type="caution">
    <text evidence="18">The sequence shown here is derived from an EMBL/GenBank/DDBJ whole genome shotgun (WGS) entry which is preliminary data.</text>
</comment>
<keyword evidence="7" id="KW-0276">Fatty acid metabolism</keyword>
<dbReference type="CDD" id="cd00834">
    <property type="entry name" value="KAS_I_II"/>
    <property type="match status" value="1"/>
</dbReference>
<dbReference type="GO" id="GO:0006633">
    <property type="term" value="P:fatty acid biosynthetic process"/>
    <property type="evidence" value="ECO:0007669"/>
    <property type="project" value="UniProtKB-UniRule"/>
</dbReference>
<dbReference type="Pfam" id="PF00109">
    <property type="entry name" value="ketoacyl-synt"/>
    <property type="match status" value="1"/>
</dbReference>
<dbReference type="SMART" id="SM00825">
    <property type="entry name" value="PKS_KS"/>
    <property type="match status" value="1"/>
</dbReference>
<name>C0C0D9_9FIRM</name>
<dbReference type="AlphaFoldDB" id="C0C0D9"/>
<dbReference type="FunFam" id="3.40.47.10:FF:000009">
    <property type="entry name" value="3-oxoacyl-[acyl-carrier-protein] synthase 2"/>
    <property type="match status" value="1"/>
</dbReference>
<evidence type="ECO:0000256" key="13">
    <source>
        <dbReference type="ARBA" id="ARBA00047659"/>
    </source>
</evidence>
<comment type="catalytic activity">
    <reaction evidence="13 14">
        <text>a fatty acyl-[ACP] + malonyl-[ACP] + H(+) = a 3-oxoacyl-[ACP] + holo-[ACP] + CO2</text>
        <dbReference type="Rhea" id="RHEA:22836"/>
        <dbReference type="Rhea" id="RHEA-COMP:9623"/>
        <dbReference type="Rhea" id="RHEA-COMP:9685"/>
        <dbReference type="Rhea" id="RHEA-COMP:9916"/>
        <dbReference type="Rhea" id="RHEA-COMP:14125"/>
        <dbReference type="ChEBI" id="CHEBI:15378"/>
        <dbReference type="ChEBI" id="CHEBI:16526"/>
        <dbReference type="ChEBI" id="CHEBI:64479"/>
        <dbReference type="ChEBI" id="CHEBI:78449"/>
        <dbReference type="ChEBI" id="CHEBI:78776"/>
        <dbReference type="ChEBI" id="CHEBI:138651"/>
    </reaction>
</comment>
<evidence type="ECO:0000256" key="6">
    <source>
        <dbReference type="ARBA" id="ARBA00022679"/>
    </source>
</evidence>
<dbReference type="HOGENOM" id="CLU_000022_69_2_9"/>
<reference evidence="18" key="1">
    <citation type="submission" date="2009-02" db="EMBL/GenBank/DDBJ databases">
        <authorList>
            <person name="Fulton L."/>
            <person name="Clifton S."/>
            <person name="Fulton B."/>
            <person name="Xu J."/>
            <person name="Minx P."/>
            <person name="Pepin K.H."/>
            <person name="Johnson M."/>
            <person name="Bhonagiri V."/>
            <person name="Nash W.E."/>
            <person name="Mardis E.R."/>
            <person name="Wilson R.K."/>
        </authorList>
    </citation>
    <scope>NUCLEOTIDE SEQUENCE [LARGE SCALE GENOMIC DNA]</scope>
    <source>
        <strain evidence="18">DSM 15053</strain>
    </source>
</reference>
<protein>
    <recommendedName>
        <fullName evidence="4 14">3-oxoacyl-[acyl-carrier-protein] synthase 2</fullName>
        <ecNumber evidence="3 14">2.3.1.179</ecNumber>
    </recommendedName>
</protein>
<accession>C0C0D9</accession>
<evidence type="ECO:0000256" key="8">
    <source>
        <dbReference type="ARBA" id="ARBA00023098"/>
    </source>
</evidence>
<reference evidence="18" key="2">
    <citation type="submission" date="2013-06" db="EMBL/GenBank/DDBJ databases">
        <title>Draft genome sequence of Clostridium hylemonae (DSM 15053).</title>
        <authorList>
            <person name="Sudarsanam P."/>
            <person name="Ley R."/>
            <person name="Guruge J."/>
            <person name="Turnbaugh P.J."/>
            <person name="Mahowald M."/>
            <person name="Liep D."/>
            <person name="Gordon J."/>
        </authorList>
    </citation>
    <scope>NUCLEOTIDE SEQUENCE</scope>
    <source>
        <strain evidence="18">DSM 15053</strain>
    </source>
</reference>
<comment type="function">
    <text evidence="11 14">Involved in the type II fatty acid elongation cycle. Catalyzes the elongation of a wide range of acyl-ACP by the addition of two carbons from malonyl-ACP to an acyl acceptor. Can efficiently catalyze the conversion of palmitoleoyl-ACP (cis-hexadec-9-enoyl-ACP) to cis-vaccenoyl-ACP (cis-octadec-11-enoyl-ACP), an essential step in the thermal regulation of fatty acid composition.</text>
</comment>
<comment type="pathway">
    <text evidence="1 14">Lipid metabolism; fatty acid biosynthesis.</text>
</comment>
<gene>
    <name evidence="18" type="primary">fabF</name>
    <name evidence="18" type="ORF">CLOHYLEM_05534</name>
</gene>
<organism evidence="18 19">
    <name type="scientific">[Clostridium] hylemonae DSM 15053</name>
    <dbReference type="NCBI Taxonomy" id="553973"/>
    <lineage>
        <taxon>Bacteria</taxon>
        <taxon>Bacillati</taxon>
        <taxon>Bacillota</taxon>
        <taxon>Clostridia</taxon>
        <taxon>Lachnospirales</taxon>
        <taxon>Lachnospiraceae</taxon>
    </lineage>
</organism>
<evidence type="ECO:0000256" key="12">
    <source>
        <dbReference type="ARBA" id="ARBA00047318"/>
    </source>
</evidence>
<dbReference type="PANTHER" id="PTHR11712:SF336">
    <property type="entry name" value="3-OXOACYL-[ACYL-CARRIER-PROTEIN] SYNTHASE, MITOCHONDRIAL"/>
    <property type="match status" value="1"/>
</dbReference>
<evidence type="ECO:0000256" key="3">
    <source>
        <dbReference type="ARBA" id="ARBA00012356"/>
    </source>
</evidence>
<evidence type="ECO:0000313" key="18">
    <source>
        <dbReference type="EMBL" id="EEG74276.1"/>
    </source>
</evidence>
<dbReference type="Pfam" id="PF02801">
    <property type="entry name" value="Ketoacyl-synt_C"/>
    <property type="match status" value="1"/>
</dbReference>
<dbReference type="InterPro" id="IPR014030">
    <property type="entry name" value="Ketoacyl_synth_N"/>
</dbReference>
<dbReference type="Proteomes" id="UP000004893">
    <property type="component" value="Unassembled WGS sequence"/>
</dbReference>
<dbReference type="InterPro" id="IPR000794">
    <property type="entry name" value="Beta-ketoacyl_synthase"/>
</dbReference>
<dbReference type="GO" id="GO:0005829">
    <property type="term" value="C:cytosol"/>
    <property type="evidence" value="ECO:0007669"/>
    <property type="project" value="TreeGrafter"/>
</dbReference>
<dbReference type="InterPro" id="IPR018201">
    <property type="entry name" value="Ketoacyl_synth_AS"/>
</dbReference>
<keyword evidence="9 14" id="KW-0275">Fatty acid biosynthesis</keyword>
<evidence type="ECO:0000256" key="5">
    <source>
        <dbReference type="ARBA" id="ARBA00022516"/>
    </source>
</evidence>
<dbReference type="NCBIfam" id="TIGR03150">
    <property type="entry name" value="fabF"/>
    <property type="match status" value="1"/>
</dbReference>
<dbReference type="InterPro" id="IPR020841">
    <property type="entry name" value="PKS_Beta-ketoAc_synthase_dom"/>
</dbReference>
<keyword evidence="8" id="KW-0443">Lipid metabolism</keyword>
<evidence type="ECO:0000256" key="9">
    <source>
        <dbReference type="ARBA" id="ARBA00023160"/>
    </source>
</evidence>
<sequence length="412" mass="43624">MKKRVVVTGLGAVTPIGNSVEEFWSGVKESKVGIGEITKFDTTEYKVKLAAEVKDFSAKEYMDFKAAKRMELFSQYAVAAALEAYEDSGVDIEKEDPYRAGVIVGSGIGSLQRVEQEHTKIREKGPGRVNPLMVPLMISNMAAGNISIQLGFKGKCTNVVTACASGTNCIGDAYRAIQYGDADMMIAGGTESCICPTGVAGFTSLTALSTSTDPKRASIPFDRDRDGFVLGEGAGVVMLEELEHAKRRGADIYAEVVGYGSTGDAYHITSPAEDGSGAAKAMSLAMEEGGIEPAQVDYINAHGTSTHHNDLFETRAIELALGDAAKDVVVNSTKSMIGHLLGAAGGVEFITCVKSIQDGYIHQTVGTENVDENCGLNYAVGAPVEKDLTYVLTNSLGFGGHNATLLVRKYEG</sequence>
<keyword evidence="10 14" id="KW-0012">Acyltransferase</keyword>
<dbReference type="EC" id="2.3.1.179" evidence="3 14"/>
<dbReference type="UniPathway" id="UPA00094"/>
<evidence type="ECO:0000256" key="16">
    <source>
        <dbReference type="RuleBase" id="RU003694"/>
    </source>
</evidence>
<evidence type="ECO:0000256" key="11">
    <source>
        <dbReference type="ARBA" id="ARBA00024006"/>
    </source>
</evidence>
<evidence type="ECO:0000256" key="10">
    <source>
        <dbReference type="ARBA" id="ARBA00023315"/>
    </source>
</evidence>
<proteinExistence type="inferred from homology"/>
<dbReference type="NCBIfam" id="NF005589">
    <property type="entry name" value="PRK07314.1"/>
    <property type="match status" value="1"/>
</dbReference>
<dbReference type="InterPro" id="IPR017568">
    <property type="entry name" value="3-oxoacyl-ACP_synth-2"/>
</dbReference>
<keyword evidence="5 14" id="KW-0444">Lipid biosynthesis</keyword>
<evidence type="ECO:0000256" key="4">
    <source>
        <dbReference type="ARBA" id="ARBA00014657"/>
    </source>
</evidence>
<keyword evidence="19" id="KW-1185">Reference proteome</keyword>
<feature type="active site" description="For beta-ketoacyl synthase activity" evidence="15">
    <location>
        <position position="163"/>
    </location>
</feature>
<dbReference type="InterPro" id="IPR016039">
    <property type="entry name" value="Thiolase-like"/>
</dbReference>
<evidence type="ECO:0000313" key="19">
    <source>
        <dbReference type="Proteomes" id="UP000004893"/>
    </source>
</evidence>
<evidence type="ECO:0000256" key="15">
    <source>
        <dbReference type="PIRSR" id="PIRSR000447-1"/>
    </source>
</evidence>